<reference evidence="1" key="1">
    <citation type="submission" date="2018-10" db="EMBL/GenBank/DDBJ databases">
        <title>Hidden diversity of soil giant viruses.</title>
        <authorList>
            <person name="Schulz F."/>
            <person name="Alteio L."/>
            <person name="Goudeau D."/>
            <person name="Ryan E.M."/>
            <person name="Malmstrom R.R."/>
            <person name="Blanchard J."/>
            <person name="Woyke T."/>
        </authorList>
    </citation>
    <scope>NUCLEOTIDE SEQUENCE</scope>
    <source>
        <strain evidence="1">HYV1</strain>
    </source>
</reference>
<organism evidence="1">
    <name type="scientific">Hyperionvirus sp</name>
    <dbReference type="NCBI Taxonomy" id="2487770"/>
    <lineage>
        <taxon>Viruses</taxon>
        <taxon>Varidnaviria</taxon>
        <taxon>Bamfordvirae</taxon>
        <taxon>Nucleocytoviricota</taxon>
        <taxon>Megaviricetes</taxon>
        <taxon>Imitervirales</taxon>
        <taxon>Mimiviridae</taxon>
        <taxon>Klosneuvirinae</taxon>
    </lineage>
</organism>
<protein>
    <submittedName>
        <fullName evidence="1">Uncharacterized protein</fullName>
    </submittedName>
</protein>
<accession>A0A3G5A8M8</accession>
<dbReference type="EMBL" id="MK072391">
    <property type="protein sequence ID" value="AYV83617.1"/>
    <property type="molecule type" value="Genomic_DNA"/>
</dbReference>
<name>A0A3G5A8M8_9VIRU</name>
<evidence type="ECO:0000313" key="1">
    <source>
        <dbReference type="EMBL" id="AYV83617.1"/>
    </source>
</evidence>
<gene>
    <name evidence="1" type="ORF">Hyperionvirus9_34</name>
</gene>
<sequence length="174" mass="19867">MAYEKGALPSTVDPTRTSYPIHGFLIFSLKFIARPTVKILTKISRDDLAKLLSQPSPSADIIFYTTEWAPEQRYIFNPSAYPKLKMVHLKFIKTNDMDLHTVFSFYNSLERLKLTDIQLLRVLISNGGGKSFSKPLTGGYGDEPDSVDTGAVEDPYYKKYQSYKKKYLEIKHAK</sequence>
<proteinExistence type="predicted"/>